<gene>
    <name evidence="1" type="ORF">DPMN_054250</name>
</gene>
<name>A0A9D4CP49_DREPO</name>
<dbReference type="Proteomes" id="UP000828390">
    <property type="component" value="Unassembled WGS sequence"/>
</dbReference>
<proteinExistence type="predicted"/>
<evidence type="ECO:0000313" key="2">
    <source>
        <dbReference type="Proteomes" id="UP000828390"/>
    </source>
</evidence>
<organism evidence="1 2">
    <name type="scientific">Dreissena polymorpha</name>
    <name type="common">Zebra mussel</name>
    <name type="synonym">Mytilus polymorpha</name>
    <dbReference type="NCBI Taxonomy" id="45954"/>
    <lineage>
        <taxon>Eukaryota</taxon>
        <taxon>Metazoa</taxon>
        <taxon>Spiralia</taxon>
        <taxon>Lophotrochozoa</taxon>
        <taxon>Mollusca</taxon>
        <taxon>Bivalvia</taxon>
        <taxon>Autobranchia</taxon>
        <taxon>Heteroconchia</taxon>
        <taxon>Euheterodonta</taxon>
        <taxon>Imparidentia</taxon>
        <taxon>Neoheterodontei</taxon>
        <taxon>Myida</taxon>
        <taxon>Dreissenoidea</taxon>
        <taxon>Dreissenidae</taxon>
        <taxon>Dreissena</taxon>
    </lineage>
</organism>
<reference evidence="1" key="2">
    <citation type="submission" date="2020-11" db="EMBL/GenBank/DDBJ databases">
        <authorList>
            <person name="McCartney M.A."/>
            <person name="Auch B."/>
            <person name="Kono T."/>
            <person name="Mallez S."/>
            <person name="Becker A."/>
            <person name="Gohl D.M."/>
            <person name="Silverstein K.A.T."/>
            <person name="Koren S."/>
            <person name="Bechman K.B."/>
            <person name="Herman A."/>
            <person name="Abrahante J.E."/>
            <person name="Garbe J."/>
        </authorList>
    </citation>
    <scope>NUCLEOTIDE SEQUENCE</scope>
    <source>
        <strain evidence="1">Duluth1</strain>
        <tissue evidence="1">Whole animal</tissue>
    </source>
</reference>
<reference evidence="1" key="1">
    <citation type="journal article" date="2019" name="bioRxiv">
        <title>The Genome of the Zebra Mussel, Dreissena polymorpha: A Resource for Invasive Species Research.</title>
        <authorList>
            <person name="McCartney M.A."/>
            <person name="Auch B."/>
            <person name="Kono T."/>
            <person name="Mallez S."/>
            <person name="Zhang Y."/>
            <person name="Obille A."/>
            <person name="Becker A."/>
            <person name="Abrahante J.E."/>
            <person name="Garbe J."/>
            <person name="Badalamenti J.P."/>
            <person name="Herman A."/>
            <person name="Mangelson H."/>
            <person name="Liachko I."/>
            <person name="Sullivan S."/>
            <person name="Sone E.D."/>
            <person name="Koren S."/>
            <person name="Silverstein K.A.T."/>
            <person name="Beckman K.B."/>
            <person name="Gohl D.M."/>
        </authorList>
    </citation>
    <scope>NUCLEOTIDE SEQUENCE</scope>
    <source>
        <strain evidence="1">Duluth1</strain>
        <tissue evidence="1">Whole animal</tissue>
    </source>
</reference>
<protein>
    <submittedName>
        <fullName evidence="1">Uncharacterized protein</fullName>
    </submittedName>
</protein>
<comment type="caution">
    <text evidence="1">The sequence shown here is derived from an EMBL/GenBank/DDBJ whole genome shotgun (WGS) entry which is preliminary data.</text>
</comment>
<evidence type="ECO:0000313" key="1">
    <source>
        <dbReference type="EMBL" id="KAH3728296.1"/>
    </source>
</evidence>
<dbReference type="EMBL" id="JAIWYP010000012">
    <property type="protein sequence ID" value="KAH3728296.1"/>
    <property type="molecule type" value="Genomic_DNA"/>
</dbReference>
<accession>A0A9D4CP49</accession>
<keyword evidence="2" id="KW-1185">Reference proteome</keyword>
<sequence>MGHNTNAYVRNILQHLSVSPSLQLSITKSRSGHVTRPNDLFKTVFQGTLERGRLWRPSEEQLDG</sequence>
<dbReference type="AlphaFoldDB" id="A0A9D4CP49"/>